<comment type="caution">
    <text evidence="5">The sequence shown here is derived from an EMBL/GenBank/DDBJ whole genome shotgun (WGS) entry which is preliminary data.</text>
</comment>
<feature type="compositionally biased region" description="Polar residues" evidence="4">
    <location>
        <begin position="1"/>
        <end position="12"/>
    </location>
</feature>
<dbReference type="Proteomes" id="UP000077521">
    <property type="component" value="Unassembled WGS sequence"/>
</dbReference>
<dbReference type="PANTHER" id="PTHR12940">
    <property type="entry name" value="ES-2 PROTEIN - RELATED"/>
    <property type="match status" value="1"/>
</dbReference>
<feature type="region of interest" description="Disordered" evidence="4">
    <location>
        <begin position="1"/>
        <end position="35"/>
    </location>
</feature>
<evidence type="ECO:0000256" key="4">
    <source>
        <dbReference type="SAM" id="MobiDB-lite"/>
    </source>
</evidence>
<dbReference type="GO" id="GO:0071013">
    <property type="term" value="C:catalytic step 2 spliceosome"/>
    <property type="evidence" value="ECO:0007669"/>
    <property type="project" value="TreeGrafter"/>
</dbReference>
<organism evidence="5 6">
    <name type="scientific">Tilletia indica</name>
    <dbReference type="NCBI Taxonomy" id="43049"/>
    <lineage>
        <taxon>Eukaryota</taxon>
        <taxon>Fungi</taxon>
        <taxon>Dikarya</taxon>
        <taxon>Basidiomycota</taxon>
        <taxon>Ustilaginomycotina</taxon>
        <taxon>Exobasidiomycetes</taxon>
        <taxon>Tilletiales</taxon>
        <taxon>Tilletiaceae</taxon>
        <taxon>Tilletia</taxon>
    </lineage>
</organism>
<evidence type="ECO:0000313" key="6">
    <source>
        <dbReference type="Proteomes" id="UP000077521"/>
    </source>
</evidence>
<sequence>MHKATPSSSSSRALVRGHGAGGGNALSLASPSDAGGVSLRGQTVLAEEDYIHSVSSIIQRDFFPDLERLKAENEYLDALQSGEEAWIEATVRALVRAERRANEVVAANQTPLASASSSTTPARARNSIGTPLSRVGRVPAPSRSPAPSAASTPRRPGLAQRGWDDDQTPLHSHADTSATPQSRYPPSRYAPSEAGTSTLDDQPQPPADTTLSLTAFQRAYTSEDNASFSRLLQLNAMKRRERYAWAYQAENSANQKRIEAEEKGQIEAQQGQRLAIAAALESDPNFQKKLKGKERQLLIEAAPSNPEGEEADQKHDLDKEDPNFDPEAALKPKEDTRPASFPSWRFTARNAFHFGPDANINTYDRSTSSLPPASSSHSDPTKAKSARKIKADKPGIRLNALRMPDLDGTDSALRREGGLAREPDSPSSSRIDAAIAGQLRGSSSSVGDSTLDDPLDPSLDAFASPRVNGYGFVTPLAHTPREESVLGDYLDSIGADAPFRRRLGLEVFDEEGERRVEELKRWGRKNVSVQPRIQEDEEVYDGSFRVPPAPRRDQIGRNLAQRSATAQTPKDRDGNSTPYGQARYTGGLRKNKTSAPGSATPRSSAANLSPAGRLLLERTSGKAGGRGSRLGDTLLGKRGPTRGTPSAFGGTGTDDDRKRRRQEIGVREKDGEGMHDRLRRMRWTPTPSPAPE</sequence>
<evidence type="ECO:0000256" key="2">
    <source>
        <dbReference type="ARBA" id="ARBA00009072"/>
    </source>
</evidence>
<dbReference type="AlphaFoldDB" id="A0A177TAU2"/>
<evidence type="ECO:0000256" key="3">
    <source>
        <dbReference type="ARBA" id="ARBA00023242"/>
    </source>
</evidence>
<accession>A0A177TAU2</accession>
<reference evidence="5" key="1">
    <citation type="submission" date="2016-04" db="EMBL/GenBank/DDBJ databases">
        <authorList>
            <person name="Nguyen H.D."/>
            <person name="Samba Siva P."/>
            <person name="Cullis J."/>
            <person name="Levesque C.A."/>
            <person name="Hambleton S."/>
        </authorList>
    </citation>
    <scope>NUCLEOTIDE SEQUENCE</scope>
    <source>
        <strain evidence="5">DAOMC 236416</strain>
    </source>
</reference>
<protein>
    <recommendedName>
        <fullName evidence="7">Nuclear protein DGCR14</fullName>
    </recommendedName>
</protein>
<gene>
    <name evidence="5" type="ORF">A4X13_0g3195</name>
</gene>
<feature type="compositionally biased region" description="Basic and acidic residues" evidence="4">
    <location>
        <begin position="311"/>
        <end position="337"/>
    </location>
</feature>
<feature type="compositionally biased region" description="Basic and acidic residues" evidence="4">
    <location>
        <begin position="412"/>
        <end position="424"/>
    </location>
</feature>
<keyword evidence="3" id="KW-0539">Nucleus</keyword>
<evidence type="ECO:0008006" key="7">
    <source>
        <dbReference type="Google" id="ProtNLM"/>
    </source>
</evidence>
<comment type="subcellular location">
    <subcellularLocation>
        <location evidence="1">Nucleus</location>
    </subcellularLocation>
</comment>
<feature type="compositionally biased region" description="Basic and acidic residues" evidence="4">
    <location>
        <begin position="654"/>
        <end position="676"/>
    </location>
</feature>
<reference evidence="5" key="2">
    <citation type="journal article" date="2019" name="IMA Fungus">
        <title>Genome sequencing and comparison of five Tilletia species to identify candidate genes for the detection of regulated species infecting wheat.</title>
        <authorList>
            <person name="Nguyen H.D.T."/>
            <person name="Sultana T."/>
            <person name="Kesanakurti P."/>
            <person name="Hambleton S."/>
        </authorList>
    </citation>
    <scope>NUCLEOTIDE SEQUENCE</scope>
    <source>
        <strain evidence="5">DAOMC 236416</strain>
    </source>
</reference>
<feature type="compositionally biased region" description="Polar residues" evidence="4">
    <location>
        <begin position="593"/>
        <end position="607"/>
    </location>
</feature>
<feature type="region of interest" description="Disordered" evidence="4">
    <location>
        <begin position="355"/>
        <end position="457"/>
    </location>
</feature>
<feature type="compositionally biased region" description="Polar residues" evidence="4">
    <location>
        <begin position="175"/>
        <end position="184"/>
    </location>
</feature>
<feature type="region of interest" description="Disordered" evidence="4">
    <location>
        <begin position="301"/>
        <end position="342"/>
    </location>
</feature>
<comment type="similarity">
    <text evidence="2">Belongs to the ESS2 family.</text>
</comment>
<feature type="compositionally biased region" description="Low complexity" evidence="4">
    <location>
        <begin position="366"/>
        <end position="378"/>
    </location>
</feature>
<feature type="region of interest" description="Disordered" evidence="4">
    <location>
        <begin position="110"/>
        <end position="209"/>
    </location>
</feature>
<dbReference type="PANTHER" id="PTHR12940:SF0">
    <property type="entry name" value="SPLICING FACTOR ESS-2 HOMOLOG"/>
    <property type="match status" value="1"/>
</dbReference>
<dbReference type="EMBL" id="LWDF02000173">
    <property type="protein sequence ID" value="KAE8254995.1"/>
    <property type="molecule type" value="Genomic_DNA"/>
</dbReference>
<dbReference type="InterPro" id="IPR019148">
    <property type="entry name" value="Nuclear_protein_DGCR14_ESS-2"/>
</dbReference>
<feature type="compositionally biased region" description="Low complexity" evidence="4">
    <location>
        <begin position="110"/>
        <end position="125"/>
    </location>
</feature>
<feature type="compositionally biased region" description="Basic and acidic residues" evidence="4">
    <location>
        <begin position="512"/>
        <end position="521"/>
    </location>
</feature>
<proteinExistence type="inferred from homology"/>
<dbReference type="Pfam" id="PF09751">
    <property type="entry name" value="Es2"/>
    <property type="match status" value="1"/>
</dbReference>
<evidence type="ECO:0000256" key="1">
    <source>
        <dbReference type="ARBA" id="ARBA00004123"/>
    </source>
</evidence>
<feature type="region of interest" description="Disordered" evidence="4">
    <location>
        <begin position="512"/>
        <end position="692"/>
    </location>
</feature>
<feature type="compositionally biased region" description="Low complexity" evidence="4">
    <location>
        <begin position="137"/>
        <end position="156"/>
    </location>
</feature>
<feature type="compositionally biased region" description="Polar residues" evidence="4">
    <location>
        <begin position="194"/>
        <end position="209"/>
    </location>
</feature>
<name>A0A177TAU2_9BASI</name>
<keyword evidence="6" id="KW-1185">Reference proteome</keyword>
<evidence type="ECO:0000313" key="5">
    <source>
        <dbReference type="EMBL" id="KAE8254995.1"/>
    </source>
</evidence>